<dbReference type="GO" id="GO:0006417">
    <property type="term" value="P:regulation of translation"/>
    <property type="evidence" value="ECO:0007669"/>
    <property type="project" value="UniProtKB-KW"/>
</dbReference>
<comment type="subunit">
    <text evidence="5">Interacts with translational regulator CsrA and flagellin(s).</text>
</comment>
<accession>A0AA88ZXH6</accession>
<dbReference type="GO" id="GO:0005737">
    <property type="term" value="C:cytoplasm"/>
    <property type="evidence" value="ECO:0007669"/>
    <property type="project" value="UniProtKB-SubCell"/>
</dbReference>
<dbReference type="PANTHER" id="PTHR39190">
    <property type="entry name" value="FLAGELLAR ASSEMBLY FACTOR FLIW"/>
    <property type="match status" value="1"/>
</dbReference>
<dbReference type="SUPFAM" id="SSF141457">
    <property type="entry name" value="BH3618-like"/>
    <property type="match status" value="1"/>
</dbReference>
<comment type="subcellular location">
    <subcellularLocation>
        <location evidence="5">Cytoplasm</location>
    </subcellularLocation>
</comment>
<reference evidence="6 7" key="1">
    <citation type="submission" date="2014-01" db="EMBL/GenBank/DDBJ databases">
        <title>Plasmidome dynamics in the species complex Clostridium novyi sensu lato converts strains of independent lineages into distinctly different pathogens.</title>
        <authorList>
            <person name="Skarin H."/>
            <person name="Segerman B."/>
        </authorList>
    </citation>
    <scope>NUCLEOTIDE SEQUENCE [LARGE SCALE GENOMIC DNA]</scope>
    <source>
        <strain evidence="6 7">4570</strain>
    </source>
</reference>
<keyword evidence="1 5" id="KW-0963">Cytoplasm</keyword>
<keyword evidence="4 5" id="KW-0143">Chaperone</keyword>
<comment type="similarity">
    <text evidence="5">Belongs to the FliW family.</text>
</comment>
<gene>
    <name evidence="5" type="primary">fliW</name>
    <name evidence="6" type="ORF">Z969_00220</name>
</gene>
<dbReference type="NCBIfam" id="NF009793">
    <property type="entry name" value="PRK13285.1-1"/>
    <property type="match status" value="1"/>
</dbReference>
<keyword evidence="6" id="KW-0966">Cell projection</keyword>
<dbReference type="EMBL" id="JDRX01000001">
    <property type="protein sequence ID" value="KGN03431.1"/>
    <property type="molecule type" value="Genomic_DNA"/>
</dbReference>
<evidence type="ECO:0000313" key="6">
    <source>
        <dbReference type="EMBL" id="KGN03431.1"/>
    </source>
</evidence>
<comment type="function">
    <text evidence="5">Acts as an anti-CsrA protein, binds CsrA and prevents it from repressing translation of its target genes, one of which is flagellin. Binds to flagellin and participates in the assembly of the flagellum.</text>
</comment>
<evidence type="ECO:0000256" key="1">
    <source>
        <dbReference type="ARBA" id="ARBA00022490"/>
    </source>
</evidence>
<keyword evidence="2 5" id="KW-1005">Bacterial flagellum biogenesis</keyword>
<dbReference type="Pfam" id="PF02623">
    <property type="entry name" value="FliW"/>
    <property type="match status" value="1"/>
</dbReference>
<evidence type="ECO:0000256" key="3">
    <source>
        <dbReference type="ARBA" id="ARBA00022845"/>
    </source>
</evidence>
<dbReference type="PANTHER" id="PTHR39190:SF1">
    <property type="entry name" value="FLAGELLAR ASSEMBLY FACTOR FLIW"/>
    <property type="match status" value="1"/>
</dbReference>
<dbReference type="InterPro" id="IPR024046">
    <property type="entry name" value="Flagellar_assmbl_FliW_dom_sf"/>
</dbReference>
<organism evidence="6 7">
    <name type="scientific">Clostridium novyi A str. 4570</name>
    <dbReference type="NCBI Taxonomy" id="1444290"/>
    <lineage>
        <taxon>Bacteria</taxon>
        <taxon>Bacillati</taxon>
        <taxon>Bacillota</taxon>
        <taxon>Clostridia</taxon>
        <taxon>Eubacteriales</taxon>
        <taxon>Clostridiaceae</taxon>
        <taxon>Clostridium</taxon>
    </lineage>
</organism>
<dbReference type="GO" id="GO:0044780">
    <property type="term" value="P:bacterial-type flagellum assembly"/>
    <property type="evidence" value="ECO:0007669"/>
    <property type="project" value="UniProtKB-UniRule"/>
</dbReference>
<evidence type="ECO:0000256" key="2">
    <source>
        <dbReference type="ARBA" id="ARBA00022795"/>
    </source>
</evidence>
<keyword evidence="6" id="KW-0969">Cilium</keyword>
<dbReference type="Proteomes" id="UP000030016">
    <property type="component" value="Unassembled WGS sequence"/>
</dbReference>
<protein>
    <recommendedName>
        <fullName evidence="5">Flagellar assembly factor FliW</fullName>
    </recommendedName>
</protein>
<evidence type="ECO:0000256" key="5">
    <source>
        <dbReference type="HAMAP-Rule" id="MF_01185"/>
    </source>
</evidence>
<sequence>MKIDTKYHGIVEYKTEDIIEFKKGVPGFNELKKFIYFPIEDNEMFSVLHSIEDSEVGFIVTSPFNVIKDYEIKLDDEIIKRLNIEKESDVLVVNTVTLNSKIENITVNMCAPIIINIEKKLGEQLILNNPRYVVKQPLFKGEEGC</sequence>
<comment type="caution">
    <text evidence="6">The sequence shown here is derived from an EMBL/GenBank/DDBJ whole genome shotgun (WGS) entry which is preliminary data.</text>
</comment>
<name>A0AA88ZXH6_CLONO</name>
<keyword evidence="6" id="KW-0282">Flagellum</keyword>
<keyword evidence="3 5" id="KW-0810">Translation regulation</keyword>
<dbReference type="HAMAP" id="MF_01185">
    <property type="entry name" value="FliW"/>
    <property type="match status" value="1"/>
</dbReference>
<dbReference type="AlphaFoldDB" id="A0AA88ZXH6"/>
<evidence type="ECO:0000313" key="7">
    <source>
        <dbReference type="Proteomes" id="UP000030016"/>
    </source>
</evidence>
<evidence type="ECO:0000256" key="4">
    <source>
        <dbReference type="ARBA" id="ARBA00023186"/>
    </source>
</evidence>
<dbReference type="Gene3D" id="2.30.290.10">
    <property type="entry name" value="BH3618-like"/>
    <property type="match status" value="1"/>
</dbReference>
<dbReference type="InterPro" id="IPR003775">
    <property type="entry name" value="Flagellar_assembly_factor_FliW"/>
</dbReference>
<dbReference type="RefSeq" id="WP_039247788.1">
    <property type="nucleotide sequence ID" value="NZ_JDRX01000001.1"/>
</dbReference>
<proteinExistence type="inferred from homology"/>